<name>R7QSD0_CHOCR</name>
<dbReference type="EMBL" id="HG002171">
    <property type="protein sequence ID" value="CDF40421.1"/>
    <property type="molecule type" value="Genomic_DNA"/>
</dbReference>
<dbReference type="KEGG" id="ccp:CHC_T00010198001"/>
<dbReference type="AlphaFoldDB" id="R7QSD0"/>
<dbReference type="InterPro" id="IPR035985">
    <property type="entry name" value="Ubiquitin-activating_enz"/>
</dbReference>
<dbReference type="SUPFAM" id="SSF69572">
    <property type="entry name" value="Activating enzymes of the ubiquitin-like proteins"/>
    <property type="match status" value="1"/>
</dbReference>
<dbReference type="OrthoDB" id="10261062at2759"/>
<dbReference type="InterPro" id="IPR045886">
    <property type="entry name" value="ThiF/MoeB/HesA"/>
</dbReference>
<keyword evidence="3" id="KW-1185">Reference proteome</keyword>
<dbReference type="Gramene" id="CDF40421">
    <property type="protein sequence ID" value="CDF40421"/>
    <property type="gene ID" value="CHC_T00010198001"/>
</dbReference>
<evidence type="ECO:0000313" key="2">
    <source>
        <dbReference type="EMBL" id="CDF40421.1"/>
    </source>
</evidence>
<sequence>MEKLTNAFTYDEFTTRNFGFVDQAEQDKLKASSVFVCGVGGMGGACLQALARSGIGHFIIADMDVFELSNLNRQVFANLGTVDKEKTRATETAILNINPEAKIDVYDGSWPDHLNGILDRVDIVVNGMDDVAETINLYRQCRLKKLTIIDAYAASLPSVYVTRAGKQTPEERLNYPTKGRPRASWTEEDFSEAFLRELEFVMGCSSSRKYIDMEAGAEMAAGKRSRMSFASMVILTGNMMSYEVINALLDRPSGADNRGYFFNPHTGRTERPPIKPVEWLLRRLAGRAIAKLMD</sequence>
<dbReference type="GO" id="GO:0008641">
    <property type="term" value="F:ubiquitin-like modifier activating enzyme activity"/>
    <property type="evidence" value="ECO:0007669"/>
    <property type="project" value="InterPro"/>
</dbReference>
<dbReference type="InterPro" id="IPR000594">
    <property type="entry name" value="ThiF_NAD_FAD-bd"/>
</dbReference>
<feature type="domain" description="THIF-type NAD/FAD binding fold" evidence="1">
    <location>
        <begin position="18"/>
        <end position="273"/>
    </location>
</feature>
<evidence type="ECO:0000259" key="1">
    <source>
        <dbReference type="Pfam" id="PF00899"/>
    </source>
</evidence>
<dbReference type="RefSeq" id="XP_005710715.1">
    <property type="nucleotide sequence ID" value="XM_005710658.1"/>
</dbReference>
<accession>R7QSD0</accession>
<gene>
    <name evidence="2" type="ORF">CHC_T00010198001</name>
</gene>
<reference evidence="3" key="1">
    <citation type="journal article" date="2013" name="Proc. Natl. Acad. Sci. U.S.A.">
        <title>Genome structure and metabolic features in the red seaweed Chondrus crispus shed light on evolution of the Archaeplastida.</title>
        <authorList>
            <person name="Collen J."/>
            <person name="Porcel B."/>
            <person name="Carre W."/>
            <person name="Ball S.G."/>
            <person name="Chaparro C."/>
            <person name="Tonon T."/>
            <person name="Barbeyron T."/>
            <person name="Michel G."/>
            <person name="Noel B."/>
            <person name="Valentin K."/>
            <person name="Elias M."/>
            <person name="Artiguenave F."/>
            <person name="Arun A."/>
            <person name="Aury J.M."/>
            <person name="Barbosa-Neto J.F."/>
            <person name="Bothwell J.H."/>
            <person name="Bouget F.Y."/>
            <person name="Brillet L."/>
            <person name="Cabello-Hurtado F."/>
            <person name="Capella-Gutierrez S."/>
            <person name="Charrier B."/>
            <person name="Cladiere L."/>
            <person name="Cock J.M."/>
            <person name="Coelho S.M."/>
            <person name="Colleoni C."/>
            <person name="Czjzek M."/>
            <person name="Da Silva C."/>
            <person name="Delage L."/>
            <person name="Denoeud F."/>
            <person name="Deschamps P."/>
            <person name="Dittami S.M."/>
            <person name="Gabaldon T."/>
            <person name="Gachon C.M."/>
            <person name="Groisillier A."/>
            <person name="Herve C."/>
            <person name="Jabbari K."/>
            <person name="Katinka M."/>
            <person name="Kloareg B."/>
            <person name="Kowalczyk N."/>
            <person name="Labadie K."/>
            <person name="Leblanc C."/>
            <person name="Lopez P.J."/>
            <person name="McLachlan D.H."/>
            <person name="Meslet-Cladiere L."/>
            <person name="Moustafa A."/>
            <person name="Nehr Z."/>
            <person name="Nyvall Collen P."/>
            <person name="Panaud O."/>
            <person name="Partensky F."/>
            <person name="Poulain J."/>
            <person name="Rensing S.A."/>
            <person name="Rousvoal S."/>
            <person name="Samson G."/>
            <person name="Symeonidi A."/>
            <person name="Weissenbach J."/>
            <person name="Zambounis A."/>
            <person name="Wincker P."/>
            <person name="Boyen C."/>
        </authorList>
    </citation>
    <scope>NUCLEOTIDE SEQUENCE [LARGE SCALE GENOMIC DNA]</scope>
    <source>
        <strain evidence="3">cv. Stackhouse</strain>
    </source>
</reference>
<proteinExistence type="predicted"/>
<evidence type="ECO:0000313" key="3">
    <source>
        <dbReference type="Proteomes" id="UP000012073"/>
    </source>
</evidence>
<organism evidence="2 3">
    <name type="scientific">Chondrus crispus</name>
    <name type="common">Carrageen Irish moss</name>
    <name type="synonym">Polymorpha crispa</name>
    <dbReference type="NCBI Taxonomy" id="2769"/>
    <lineage>
        <taxon>Eukaryota</taxon>
        <taxon>Rhodophyta</taxon>
        <taxon>Florideophyceae</taxon>
        <taxon>Rhodymeniophycidae</taxon>
        <taxon>Gigartinales</taxon>
        <taxon>Gigartinaceae</taxon>
        <taxon>Chondrus</taxon>
    </lineage>
</organism>
<dbReference type="STRING" id="2769.R7QSD0"/>
<dbReference type="GeneID" id="17318432"/>
<dbReference type="GO" id="GO:0061503">
    <property type="term" value="F:tRNA threonylcarbamoyladenosine dehydratase"/>
    <property type="evidence" value="ECO:0007669"/>
    <property type="project" value="TreeGrafter"/>
</dbReference>
<dbReference type="PANTHER" id="PTHR43267:SF1">
    <property type="entry name" value="TRNA THREONYLCARBAMOYLADENOSINE DEHYDRATASE"/>
    <property type="match status" value="1"/>
</dbReference>
<dbReference type="GO" id="GO:0061504">
    <property type="term" value="P:cyclic threonylcarbamoyladenosine biosynthetic process"/>
    <property type="evidence" value="ECO:0007669"/>
    <property type="project" value="TreeGrafter"/>
</dbReference>
<dbReference type="Proteomes" id="UP000012073">
    <property type="component" value="Unassembled WGS sequence"/>
</dbReference>
<protein>
    <submittedName>
        <fullName evidence="2">E1 enzyme family</fullName>
    </submittedName>
</protein>
<dbReference type="Gene3D" id="3.40.50.720">
    <property type="entry name" value="NAD(P)-binding Rossmann-like Domain"/>
    <property type="match status" value="1"/>
</dbReference>
<dbReference type="Pfam" id="PF00899">
    <property type="entry name" value="ThiF"/>
    <property type="match status" value="1"/>
</dbReference>
<dbReference type="CDD" id="cd01483">
    <property type="entry name" value="E1_enzyme_family"/>
    <property type="match status" value="1"/>
</dbReference>
<dbReference type="PANTHER" id="PTHR43267">
    <property type="entry name" value="TRNA THREONYLCARBAMOYLADENOSINE DEHYDRATASE"/>
    <property type="match status" value="1"/>
</dbReference>